<feature type="active site" description="Charge relay system" evidence="7 8">
    <location>
        <position position="442"/>
    </location>
</feature>
<evidence type="ECO:0000256" key="2">
    <source>
        <dbReference type="ARBA" id="ARBA00011073"/>
    </source>
</evidence>
<dbReference type="PROSITE" id="PS51892">
    <property type="entry name" value="SUBTILASE"/>
    <property type="match status" value="1"/>
</dbReference>
<dbReference type="InterPro" id="IPR036852">
    <property type="entry name" value="Peptidase_S8/S53_dom_sf"/>
</dbReference>
<dbReference type="GO" id="GO:0005576">
    <property type="term" value="C:extracellular region"/>
    <property type="evidence" value="ECO:0007669"/>
    <property type="project" value="UniProtKB-SubCell"/>
</dbReference>
<keyword evidence="12" id="KW-1185">Reference proteome</keyword>
<evidence type="ECO:0000256" key="9">
    <source>
        <dbReference type="RuleBase" id="RU003355"/>
    </source>
</evidence>
<dbReference type="InterPro" id="IPR000209">
    <property type="entry name" value="Peptidase_S8/S53_dom"/>
</dbReference>
<dbReference type="InterPro" id="IPR034084">
    <property type="entry name" value="Thermitase-like_dom"/>
</dbReference>
<feature type="active site" description="Charge relay system" evidence="7 8">
    <location>
        <position position="475"/>
    </location>
</feature>
<accession>A0A1Y0IVY6</accession>
<dbReference type="Gene3D" id="3.40.50.200">
    <property type="entry name" value="Peptidase S8/S53 domain"/>
    <property type="match status" value="1"/>
</dbReference>
<dbReference type="GO" id="GO:0006508">
    <property type="term" value="P:proteolysis"/>
    <property type="evidence" value="ECO:0007669"/>
    <property type="project" value="UniProtKB-KW"/>
</dbReference>
<evidence type="ECO:0000256" key="8">
    <source>
        <dbReference type="PROSITE-ProRule" id="PRU01240"/>
    </source>
</evidence>
<evidence type="ECO:0000259" key="10">
    <source>
        <dbReference type="Pfam" id="PF00082"/>
    </source>
</evidence>
<dbReference type="PANTHER" id="PTHR43806">
    <property type="entry name" value="PEPTIDASE S8"/>
    <property type="match status" value="1"/>
</dbReference>
<keyword evidence="5 8" id="KW-0378">Hydrolase</keyword>
<dbReference type="InterPro" id="IPR050131">
    <property type="entry name" value="Peptidase_S8_subtilisin-like"/>
</dbReference>
<organism evidence="11 12">
    <name type="scientific">Tumebacillus avium</name>
    <dbReference type="NCBI Taxonomy" id="1903704"/>
    <lineage>
        <taxon>Bacteria</taxon>
        <taxon>Bacillati</taxon>
        <taxon>Bacillota</taxon>
        <taxon>Bacilli</taxon>
        <taxon>Bacillales</taxon>
        <taxon>Alicyclobacillaceae</taxon>
        <taxon>Tumebacillus</taxon>
    </lineage>
</organism>
<comment type="subcellular location">
    <subcellularLocation>
        <location evidence="1">Secreted</location>
    </subcellularLocation>
</comment>
<dbReference type="PRINTS" id="PR00723">
    <property type="entry name" value="SUBTILISIN"/>
</dbReference>
<evidence type="ECO:0000256" key="3">
    <source>
        <dbReference type="ARBA" id="ARBA00022525"/>
    </source>
</evidence>
<dbReference type="PROSITE" id="PS00136">
    <property type="entry name" value="SUBTILASE_ASP"/>
    <property type="match status" value="1"/>
</dbReference>
<protein>
    <recommendedName>
        <fullName evidence="10">Peptidase S8/S53 domain-containing protein</fullName>
    </recommendedName>
</protein>
<dbReference type="PROSITE" id="PS00138">
    <property type="entry name" value="SUBTILASE_SER"/>
    <property type="match status" value="1"/>
</dbReference>
<dbReference type="SUPFAM" id="SSF52743">
    <property type="entry name" value="Subtilisin-like"/>
    <property type="match status" value="1"/>
</dbReference>
<evidence type="ECO:0000256" key="4">
    <source>
        <dbReference type="ARBA" id="ARBA00022670"/>
    </source>
</evidence>
<keyword evidence="6 8" id="KW-0720">Serine protease</keyword>
<gene>
    <name evidence="11" type="ORF">CBW65_16355</name>
</gene>
<dbReference type="Proteomes" id="UP000195437">
    <property type="component" value="Chromosome"/>
</dbReference>
<dbReference type="CDD" id="cd07484">
    <property type="entry name" value="Peptidases_S8_Thermitase_like"/>
    <property type="match status" value="1"/>
</dbReference>
<dbReference type="InterPro" id="IPR023827">
    <property type="entry name" value="Peptidase_S8_Asp-AS"/>
</dbReference>
<sequence length="693" mass="75399">MENEPFMLVSPPPRTIIPSSSIRIIPFHTPATERRYYLGNVDSREVICMNRRAKWGVITALTLGLMVPLFWHDAQPDPIRRSEAGPARQPGVTNNARTAEVQQILAKKTAGNEDLVARDIARTAALCVRDCRIMLTDITNELAHTQTAAEKRAMLQHHLKMHPQFVSMTLQSDNGEPITVGRVLRQDLNNQAYKTTQNDDFYVSDLYTKKHAGDPKEKIAMTVGVPVLGDSKVTGALSADVEMGHMNKIIALQDRQMGTDTRLLGMDGKNEMLKKTESGPTGGIRIQQMNAKKAEAKVEGTAWKVRVTSVQDRGAKHAQIMQNELIVRFSRDLTDAEIKRFARDISGSLLRKNSRHTYLFSFGVAPSEAISYFKRNGALIAEQHIKLHPNTTTTSPAETHRTVEQPNDMFYGSNQWNLPLISADKAWQTTTGDPKVIIAVVDTGVDLNHPEFKGQLVAGRNMITGTNRPQDDNGHGTHVAGVIAARTNNLEGIAGIDWAGKIMPVKAMDADGSGSVLDIADGIVWAADHGADVINLSLGEYAGSDYLHEAIRYAYEKGVVLVAAMGNDGISDPSYPAAYEEVIGVAANDENNESANFSNYGQHTSVSAPGVAIPSTYPNNRYAALSGTSMASPHVAGVAALIRSINGDLTPDEVRTILEETADDLGPDGPDEYYGYGQINVARAIKAAAESKK</sequence>
<dbReference type="EMBL" id="CP021434">
    <property type="protein sequence ID" value="ARU63936.1"/>
    <property type="molecule type" value="Genomic_DNA"/>
</dbReference>
<keyword evidence="4 8" id="KW-0645">Protease</keyword>
<dbReference type="AlphaFoldDB" id="A0A1Y0IVY6"/>
<dbReference type="GO" id="GO:0004252">
    <property type="term" value="F:serine-type endopeptidase activity"/>
    <property type="evidence" value="ECO:0007669"/>
    <property type="project" value="UniProtKB-UniRule"/>
</dbReference>
<evidence type="ECO:0000256" key="5">
    <source>
        <dbReference type="ARBA" id="ARBA00022801"/>
    </source>
</evidence>
<dbReference type="InterPro" id="IPR015500">
    <property type="entry name" value="Peptidase_S8_subtilisin-rel"/>
</dbReference>
<dbReference type="PROSITE" id="PS00137">
    <property type="entry name" value="SUBTILASE_HIS"/>
    <property type="match status" value="1"/>
</dbReference>
<keyword evidence="3" id="KW-0964">Secreted</keyword>
<comment type="similarity">
    <text evidence="2 8 9">Belongs to the peptidase S8 family.</text>
</comment>
<evidence type="ECO:0000313" key="11">
    <source>
        <dbReference type="EMBL" id="ARU63936.1"/>
    </source>
</evidence>
<feature type="domain" description="Peptidase S8/S53" evidence="10">
    <location>
        <begin position="435"/>
        <end position="677"/>
    </location>
</feature>
<evidence type="ECO:0000313" key="12">
    <source>
        <dbReference type="Proteomes" id="UP000195437"/>
    </source>
</evidence>
<reference evidence="12" key="1">
    <citation type="submission" date="2017-05" db="EMBL/GenBank/DDBJ databases">
        <authorList>
            <person name="Sung H."/>
        </authorList>
    </citation>
    <scope>NUCLEOTIDE SEQUENCE [LARGE SCALE GENOMIC DNA]</scope>
    <source>
        <strain evidence="12">AR23208</strain>
    </source>
</reference>
<dbReference type="KEGG" id="tum:CBW65_16355"/>
<dbReference type="InterPro" id="IPR022398">
    <property type="entry name" value="Peptidase_S8_His-AS"/>
</dbReference>
<dbReference type="InterPro" id="IPR023828">
    <property type="entry name" value="Peptidase_S8_Ser-AS"/>
</dbReference>
<evidence type="ECO:0000256" key="6">
    <source>
        <dbReference type="ARBA" id="ARBA00022825"/>
    </source>
</evidence>
<proteinExistence type="inferred from homology"/>
<feature type="active site" description="Charge relay system" evidence="7 8">
    <location>
        <position position="629"/>
    </location>
</feature>
<name>A0A1Y0IVY6_9BACL</name>
<evidence type="ECO:0000256" key="1">
    <source>
        <dbReference type="ARBA" id="ARBA00004613"/>
    </source>
</evidence>
<dbReference type="Pfam" id="PF00082">
    <property type="entry name" value="Peptidase_S8"/>
    <property type="match status" value="1"/>
</dbReference>
<evidence type="ECO:0000256" key="7">
    <source>
        <dbReference type="PIRSR" id="PIRSR615500-1"/>
    </source>
</evidence>
<dbReference type="PANTHER" id="PTHR43806:SF11">
    <property type="entry name" value="CEREVISIN-RELATED"/>
    <property type="match status" value="1"/>
</dbReference>